<dbReference type="GO" id="GO:0055085">
    <property type="term" value="P:transmembrane transport"/>
    <property type="evidence" value="ECO:0007669"/>
    <property type="project" value="InterPro"/>
</dbReference>
<dbReference type="NCBIfam" id="TIGR01098">
    <property type="entry name" value="3A0109s03R"/>
    <property type="match status" value="1"/>
</dbReference>
<dbReference type="Pfam" id="PF12974">
    <property type="entry name" value="Phosphonate-bd"/>
    <property type="match status" value="1"/>
</dbReference>
<dbReference type="Proteomes" id="UP000189933">
    <property type="component" value="Unassembled WGS sequence"/>
</dbReference>
<evidence type="ECO:0000256" key="2">
    <source>
        <dbReference type="ARBA" id="ARBA00022729"/>
    </source>
</evidence>
<dbReference type="AlphaFoldDB" id="A0A1T4Q424"/>
<dbReference type="Gene3D" id="3.40.190.10">
    <property type="entry name" value="Periplasmic binding protein-like II"/>
    <property type="match status" value="2"/>
</dbReference>
<dbReference type="RefSeq" id="WP_078665582.1">
    <property type="nucleotide sequence ID" value="NZ_FUXM01000016.1"/>
</dbReference>
<keyword evidence="4" id="KW-1185">Reference proteome</keyword>
<evidence type="ECO:0000313" key="3">
    <source>
        <dbReference type="EMBL" id="SJZ98503.1"/>
    </source>
</evidence>
<name>A0A1T4Q424_9FIRM</name>
<dbReference type="PANTHER" id="PTHR35841:SF1">
    <property type="entry name" value="PHOSPHONATES-BINDING PERIPLASMIC PROTEIN"/>
    <property type="match status" value="1"/>
</dbReference>
<sequence>MLYLILGDIMKKYFLSIIVLILFLSGCGTDLPRVRWDVLEPVPQEKRETTALRVAVSSMTSPRETYFLYQEMIEELGRELGMPVVFIQKASYKEVNDLLRDKQVDIAFICSYAYVMGKKEFGLELLAVPRINGKNTYQGYIIVRKDGNINSFSDLKDKRFAFTDPMSFTGYFYPLALLRQQHTDPARFFAETYFMGSHDNAIKAVAQGLVDGAAVDGLIYEYMAAKDRSIRANTSIINVSPAAGMPPLVARPGLDAKLKERIAEIMLNLHQRQDGQAILRRLQIERFEPGNDQDYEVIRKLAQQVKNNGY</sequence>
<protein>
    <submittedName>
        <fullName evidence="3">Phosphonate transport system substrate-binding protein</fullName>
    </submittedName>
</protein>
<keyword evidence="2" id="KW-0732">Signal</keyword>
<accession>A0A1T4Q424</accession>
<organism evidence="3 4">
    <name type="scientific">Carboxydocella sporoproducens DSM 16521</name>
    <dbReference type="NCBI Taxonomy" id="1121270"/>
    <lineage>
        <taxon>Bacteria</taxon>
        <taxon>Bacillati</taxon>
        <taxon>Bacillota</taxon>
        <taxon>Clostridia</taxon>
        <taxon>Eubacteriales</taxon>
        <taxon>Clostridiales Family XVI. Incertae Sedis</taxon>
        <taxon>Carboxydocella</taxon>
    </lineage>
</organism>
<dbReference type="SUPFAM" id="SSF53850">
    <property type="entry name" value="Periplasmic binding protein-like II"/>
    <property type="match status" value="1"/>
</dbReference>
<dbReference type="PANTHER" id="PTHR35841">
    <property type="entry name" value="PHOSPHONATES-BINDING PERIPLASMIC PROTEIN"/>
    <property type="match status" value="1"/>
</dbReference>
<dbReference type="InterPro" id="IPR005770">
    <property type="entry name" value="PhnD"/>
</dbReference>
<evidence type="ECO:0000256" key="1">
    <source>
        <dbReference type="ARBA" id="ARBA00007162"/>
    </source>
</evidence>
<dbReference type="CDD" id="cd13571">
    <property type="entry name" value="PBP2_PnhD_1"/>
    <property type="match status" value="1"/>
</dbReference>
<gene>
    <name evidence="3" type="ORF">SAMN02745885_01517</name>
</gene>
<evidence type="ECO:0000313" key="4">
    <source>
        <dbReference type="Proteomes" id="UP000189933"/>
    </source>
</evidence>
<reference evidence="4" key="1">
    <citation type="submission" date="2017-02" db="EMBL/GenBank/DDBJ databases">
        <authorList>
            <person name="Varghese N."/>
            <person name="Submissions S."/>
        </authorList>
    </citation>
    <scope>NUCLEOTIDE SEQUENCE [LARGE SCALE GENOMIC DNA]</scope>
    <source>
        <strain evidence="4">DSM 16521</strain>
    </source>
</reference>
<dbReference type="EMBL" id="FUXM01000016">
    <property type="protein sequence ID" value="SJZ98503.1"/>
    <property type="molecule type" value="Genomic_DNA"/>
</dbReference>
<proteinExistence type="inferred from homology"/>
<dbReference type="GO" id="GO:0043190">
    <property type="term" value="C:ATP-binding cassette (ABC) transporter complex"/>
    <property type="evidence" value="ECO:0007669"/>
    <property type="project" value="InterPro"/>
</dbReference>
<comment type="similarity">
    <text evidence="1">Belongs to the phosphate/phosphite/phosphonate binding protein family.</text>
</comment>